<dbReference type="PANTHER" id="PTHR15505">
    <property type="entry name" value="RIIA DOMAIN-CONTAINING PROTEIN 1"/>
    <property type="match status" value="1"/>
</dbReference>
<gene>
    <name evidence="2" type="ORF">WN55_04684</name>
</gene>
<dbReference type="SUPFAM" id="SSF47391">
    <property type="entry name" value="Dimerization-anchoring domain of cAMP-dependent PK regulatory subunit"/>
    <property type="match status" value="1"/>
</dbReference>
<dbReference type="AlphaFoldDB" id="A0A154P320"/>
<dbReference type="InterPro" id="IPR047501">
    <property type="entry name" value="DD_CATIP"/>
</dbReference>
<dbReference type="EMBL" id="KQ434796">
    <property type="protein sequence ID" value="KZC05744.1"/>
    <property type="molecule type" value="Genomic_DNA"/>
</dbReference>
<dbReference type="Proteomes" id="UP000076502">
    <property type="component" value="Unassembled WGS sequence"/>
</dbReference>
<dbReference type="InterPro" id="IPR048777">
    <property type="entry name" value="CATIP_N"/>
</dbReference>
<reference evidence="2 3" key="1">
    <citation type="submission" date="2015-07" db="EMBL/GenBank/DDBJ databases">
        <title>The genome of Dufourea novaeangliae.</title>
        <authorList>
            <person name="Pan H."/>
            <person name="Kapheim K."/>
        </authorList>
    </citation>
    <scope>NUCLEOTIDE SEQUENCE [LARGE SCALE GENOMIC DNA]</scope>
    <source>
        <strain evidence="2">0120121106</strain>
        <tissue evidence="2">Whole body</tissue>
    </source>
</reference>
<evidence type="ECO:0000313" key="3">
    <source>
        <dbReference type="Proteomes" id="UP000076502"/>
    </source>
</evidence>
<evidence type="ECO:0000259" key="1">
    <source>
        <dbReference type="Pfam" id="PF21772"/>
    </source>
</evidence>
<keyword evidence="3" id="KW-1185">Reference proteome</keyword>
<dbReference type="STRING" id="178035.A0A154P320"/>
<protein>
    <submittedName>
        <fullName evidence="2">Uncharacterized protein C2orf62 like protein</fullName>
    </submittedName>
</protein>
<dbReference type="CDD" id="cd22973">
    <property type="entry name" value="DD_CATIP"/>
    <property type="match status" value="1"/>
</dbReference>
<accession>A0A154P320</accession>
<dbReference type="Pfam" id="PF21772">
    <property type="entry name" value="CATIP_N"/>
    <property type="match status" value="1"/>
</dbReference>
<feature type="domain" description="Ciliogenesis-associated TTC17-interacting protein N-terminal" evidence="1">
    <location>
        <begin position="64"/>
        <end position="161"/>
    </location>
</feature>
<evidence type="ECO:0000313" key="2">
    <source>
        <dbReference type="EMBL" id="KZC05744.1"/>
    </source>
</evidence>
<organism evidence="2 3">
    <name type="scientific">Dufourea novaeangliae</name>
    <name type="common">Sweat bee</name>
    <dbReference type="NCBI Taxonomy" id="178035"/>
    <lineage>
        <taxon>Eukaryota</taxon>
        <taxon>Metazoa</taxon>
        <taxon>Ecdysozoa</taxon>
        <taxon>Arthropoda</taxon>
        <taxon>Hexapoda</taxon>
        <taxon>Insecta</taxon>
        <taxon>Pterygota</taxon>
        <taxon>Neoptera</taxon>
        <taxon>Endopterygota</taxon>
        <taxon>Hymenoptera</taxon>
        <taxon>Apocrita</taxon>
        <taxon>Aculeata</taxon>
        <taxon>Apoidea</taxon>
        <taxon>Anthophila</taxon>
        <taxon>Halictidae</taxon>
        <taxon>Rophitinae</taxon>
        <taxon>Dufourea</taxon>
    </lineage>
</organism>
<sequence length="348" mass="39585">MCLKNESAKNTKPIGGCCILIESMGPQALEFLIHMQNSISIYMGLEGNFYHVKLTHICPCDEFEKTTNLSYSSNDRLISDGVDILLVRYLAQINYEGTLRFETINIDGELTTVIYECTSAERMEIDGHFLNVYTIECKLHMPKGSVDTARIHLTSKGRILRYNWLDSPYIAKINPLADPNIASNTLRLEAPLRDNWSKDIEMLSKYLDKKFSKIAEYTEYLADHPQVKQLISDYTQTLLVVKPENVIDFTIQHFKAFAKNPITWETSTENENYDIDILSQLKKEKPELVCDICGFSMDSSTSKASSSRSAEAEYSDIAPISKCPGCLKVINLCPKCFTIDQIIRRLKK</sequence>
<proteinExistence type="predicted"/>
<dbReference type="OrthoDB" id="6334211at2759"/>
<name>A0A154P320_DUFNO</name>
<dbReference type="PANTHER" id="PTHR15505:SF4">
    <property type="entry name" value="RIIA DOMAIN-CONTAINING PROTEIN 1"/>
    <property type="match status" value="1"/>
</dbReference>